<comment type="subcellular location">
    <subcellularLocation>
        <location evidence="1">Virion</location>
    </subcellularLocation>
</comment>
<organism evidence="5 6">
    <name type="scientific">Aeromonas phage APT65</name>
    <dbReference type="NCBI Taxonomy" id="2982914"/>
    <lineage>
        <taxon>Viruses</taxon>
        <taxon>Duplodnaviria</taxon>
        <taxon>Heunggongvirae</taxon>
        <taxon>Uroviricota</taxon>
        <taxon>Caudoviricetes</taxon>
        <taxon>Aquaneticvirus</taxon>
        <taxon>Aquaneticvirus ApT65</taxon>
    </lineage>
</organism>
<accession>A0A9E8GA53</accession>
<feature type="region of interest" description="Disordered" evidence="3">
    <location>
        <begin position="1"/>
        <end position="20"/>
    </location>
</feature>
<sequence>MGKLLGGGGGSSSQSSSSAPWAPAIPVLEKILGDAGKLYDEKGGINAEWLDKQIAELTPEMQESVKNLMSSDGMKTVVNDLNKGMQSGIGGIGGASDVLGNLAQGGGKITSDDINKMAKDLYQSDRVDSQVAQLSKDVNEGLKGQLQNLNQQSSASGNMGSSRAGVAEGVATGKAADAIAQGSAAIKNQAMQDATQQAIGTLSGNVSNQMGAASQWGNLGLGAGQLGGTSANISNQILQNQLTGAGITQNQAQNVLNNNWFNQQGQANAGWDNLSKLLGMAGSIGGLGGTNNSTGKGGSSVGGAMGGLGGLMAGAGAMGQMFGWSDASLKKNVKKKGKTSSGETEYEWEWNKSAEKRVGKKGKDSGVLAQEVSKHNPEAVKKDKMTGKMMVDYSKV</sequence>
<dbReference type="InterPro" id="IPR030392">
    <property type="entry name" value="S74_ICA"/>
</dbReference>
<evidence type="ECO:0000256" key="3">
    <source>
        <dbReference type="SAM" id="MobiDB-lite"/>
    </source>
</evidence>
<feature type="domain" description="Peptidase S74" evidence="4">
    <location>
        <begin position="325"/>
        <end position="396"/>
    </location>
</feature>
<dbReference type="GO" id="GO:0098015">
    <property type="term" value="C:virus tail"/>
    <property type="evidence" value="ECO:0007669"/>
    <property type="project" value="UniProtKB-KW"/>
</dbReference>
<keyword evidence="2" id="KW-0946">Virion</keyword>
<evidence type="ECO:0000313" key="6">
    <source>
        <dbReference type="Proteomes" id="UP001163735"/>
    </source>
</evidence>
<name>A0A9E8GA53_9CAUD</name>
<keyword evidence="2" id="KW-1227">Viral tail protein</keyword>
<evidence type="ECO:0000313" key="5">
    <source>
        <dbReference type="EMBL" id="UZV39636.1"/>
    </source>
</evidence>
<evidence type="ECO:0000256" key="1">
    <source>
        <dbReference type="ARBA" id="ARBA00004328"/>
    </source>
</evidence>
<gene>
    <name evidence="5" type="ORF">APT65_00021</name>
</gene>
<protein>
    <submittedName>
        <fullName evidence="5">DNA injection protein</fullName>
    </submittedName>
</protein>
<evidence type="ECO:0000259" key="4">
    <source>
        <dbReference type="PROSITE" id="PS51688"/>
    </source>
</evidence>
<evidence type="ECO:0000256" key="2">
    <source>
        <dbReference type="ARBA" id="ARBA00022732"/>
    </source>
</evidence>
<proteinExistence type="predicted"/>
<dbReference type="PROSITE" id="PS51688">
    <property type="entry name" value="ICA"/>
    <property type="match status" value="1"/>
</dbReference>
<dbReference type="Proteomes" id="UP001163735">
    <property type="component" value="Segment"/>
</dbReference>
<reference evidence="5" key="1">
    <citation type="submission" date="2022-09" db="EMBL/GenBank/DDBJ databases">
        <authorList>
            <person name="Cebeci A."/>
            <person name="Ture M."/>
            <person name="Alemdag M."/>
            <person name="Altinok I."/>
        </authorList>
    </citation>
    <scope>NUCLEOTIDE SEQUENCE</scope>
</reference>
<feature type="compositionally biased region" description="Gly residues" evidence="3">
    <location>
        <begin position="1"/>
        <end position="11"/>
    </location>
</feature>
<keyword evidence="6" id="KW-1185">Reference proteome</keyword>
<dbReference type="EMBL" id="OP491958">
    <property type="protein sequence ID" value="UZV39636.1"/>
    <property type="molecule type" value="Genomic_DNA"/>
</dbReference>